<evidence type="ECO:0000256" key="2">
    <source>
        <dbReference type="SAM" id="SignalP"/>
    </source>
</evidence>
<evidence type="ECO:0000313" key="3">
    <source>
        <dbReference type="EMBL" id="RPA85671.1"/>
    </source>
</evidence>
<keyword evidence="4" id="KW-1185">Reference proteome</keyword>
<dbReference type="Proteomes" id="UP000275078">
    <property type="component" value="Unassembled WGS sequence"/>
</dbReference>
<dbReference type="AlphaFoldDB" id="A0A3N4IN98"/>
<organism evidence="3 4">
    <name type="scientific">Ascobolus immersus RN42</name>
    <dbReference type="NCBI Taxonomy" id="1160509"/>
    <lineage>
        <taxon>Eukaryota</taxon>
        <taxon>Fungi</taxon>
        <taxon>Dikarya</taxon>
        <taxon>Ascomycota</taxon>
        <taxon>Pezizomycotina</taxon>
        <taxon>Pezizomycetes</taxon>
        <taxon>Pezizales</taxon>
        <taxon>Ascobolaceae</taxon>
        <taxon>Ascobolus</taxon>
    </lineage>
</organism>
<gene>
    <name evidence="3" type="ORF">BJ508DRAFT_358629</name>
</gene>
<keyword evidence="2" id="KW-0732">Signal</keyword>
<reference evidence="3 4" key="1">
    <citation type="journal article" date="2018" name="Nat. Ecol. Evol.">
        <title>Pezizomycetes genomes reveal the molecular basis of ectomycorrhizal truffle lifestyle.</title>
        <authorList>
            <person name="Murat C."/>
            <person name="Payen T."/>
            <person name="Noel B."/>
            <person name="Kuo A."/>
            <person name="Morin E."/>
            <person name="Chen J."/>
            <person name="Kohler A."/>
            <person name="Krizsan K."/>
            <person name="Balestrini R."/>
            <person name="Da Silva C."/>
            <person name="Montanini B."/>
            <person name="Hainaut M."/>
            <person name="Levati E."/>
            <person name="Barry K.W."/>
            <person name="Belfiori B."/>
            <person name="Cichocki N."/>
            <person name="Clum A."/>
            <person name="Dockter R.B."/>
            <person name="Fauchery L."/>
            <person name="Guy J."/>
            <person name="Iotti M."/>
            <person name="Le Tacon F."/>
            <person name="Lindquist E.A."/>
            <person name="Lipzen A."/>
            <person name="Malagnac F."/>
            <person name="Mello A."/>
            <person name="Molinier V."/>
            <person name="Miyauchi S."/>
            <person name="Poulain J."/>
            <person name="Riccioni C."/>
            <person name="Rubini A."/>
            <person name="Sitrit Y."/>
            <person name="Splivallo R."/>
            <person name="Traeger S."/>
            <person name="Wang M."/>
            <person name="Zifcakova L."/>
            <person name="Wipf D."/>
            <person name="Zambonelli A."/>
            <person name="Paolocci F."/>
            <person name="Nowrousian M."/>
            <person name="Ottonello S."/>
            <person name="Baldrian P."/>
            <person name="Spatafora J.W."/>
            <person name="Henrissat B."/>
            <person name="Nagy L.G."/>
            <person name="Aury J.M."/>
            <person name="Wincker P."/>
            <person name="Grigoriev I.V."/>
            <person name="Bonfante P."/>
            <person name="Martin F.M."/>
        </authorList>
    </citation>
    <scope>NUCLEOTIDE SEQUENCE [LARGE SCALE GENOMIC DNA]</scope>
    <source>
        <strain evidence="3 4">RN42</strain>
    </source>
</reference>
<feature type="compositionally biased region" description="Basic and acidic residues" evidence="1">
    <location>
        <begin position="154"/>
        <end position="178"/>
    </location>
</feature>
<proteinExistence type="predicted"/>
<feature type="region of interest" description="Disordered" evidence="1">
    <location>
        <begin position="129"/>
        <end position="192"/>
    </location>
</feature>
<dbReference type="EMBL" id="ML119652">
    <property type="protein sequence ID" value="RPA85671.1"/>
    <property type="molecule type" value="Genomic_DNA"/>
</dbReference>
<protein>
    <submittedName>
        <fullName evidence="3">Uncharacterized protein</fullName>
    </submittedName>
</protein>
<evidence type="ECO:0000256" key="1">
    <source>
        <dbReference type="SAM" id="MobiDB-lite"/>
    </source>
</evidence>
<feature type="chain" id="PRO_5018306813" evidence="2">
    <location>
        <begin position="22"/>
        <end position="192"/>
    </location>
</feature>
<sequence>MKIYSFVVATAAFFTVSSVLASPAPAPAPAPSPPSQTRLHWKDLDFHFGPGNEPEQYYFDPSQEENWQDGSKELLRDISFDRQEALREDAIENYLDSQDFYESLGRHIITQAEGRRPYYGIVKDDPYRKAKQPSGFIQERRKGPLVHVNSNTRAIEREETRQKANERDAKEKQKSEFRLKKRSLQKSAVQDS</sequence>
<evidence type="ECO:0000313" key="4">
    <source>
        <dbReference type="Proteomes" id="UP000275078"/>
    </source>
</evidence>
<accession>A0A3N4IN98</accession>
<feature type="signal peptide" evidence="2">
    <location>
        <begin position="1"/>
        <end position="21"/>
    </location>
</feature>
<name>A0A3N4IN98_ASCIM</name>